<name>A0A6J7Q5X8_9ZZZZ</name>
<dbReference type="EMBL" id="CAFBON010000368">
    <property type="protein sequence ID" value="CAB5013028.1"/>
    <property type="molecule type" value="Genomic_DNA"/>
</dbReference>
<sequence length="110" mass="12158">MLWSFGEVTFTMRLSCTCSVRLHPTPQYGHTVVVSLWRDTSHVPSARMSNSVDGIKAPVGHTAMQFPQYTQAESGRAASNSTAMRASNPRPATEMAKVFWNCSPQASTHW</sequence>
<accession>A0A6J7Q5X8</accession>
<gene>
    <name evidence="1" type="ORF">UFOPK3954_02411</name>
</gene>
<reference evidence="1" key="1">
    <citation type="submission" date="2020-05" db="EMBL/GenBank/DDBJ databases">
        <authorList>
            <person name="Chiriac C."/>
            <person name="Salcher M."/>
            <person name="Ghai R."/>
            <person name="Kavagutti S V."/>
        </authorList>
    </citation>
    <scope>NUCLEOTIDE SEQUENCE</scope>
</reference>
<evidence type="ECO:0000313" key="1">
    <source>
        <dbReference type="EMBL" id="CAB5013028.1"/>
    </source>
</evidence>
<protein>
    <submittedName>
        <fullName evidence="1">Unannotated protein</fullName>
    </submittedName>
</protein>
<organism evidence="1">
    <name type="scientific">freshwater metagenome</name>
    <dbReference type="NCBI Taxonomy" id="449393"/>
    <lineage>
        <taxon>unclassified sequences</taxon>
        <taxon>metagenomes</taxon>
        <taxon>ecological metagenomes</taxon>
    </lineage>
</organism>
<dbReference type="AlphaFoldDB" id="A0A6J7Q5X8"/>
<proteinExistence type="predicted"/>